<evidence type="ECO:0000313" key="1">
    <source>
        <dbReference type="EMBL" id="MCI63682.1"/>
    </source>
</evidence>
<organism evidence="1 2">
    <name type="scientific">Trifolium medium</name>
    <dbReference type="NCBI Taxonomy" id="97028"/>
    <lineage>
        <taxon>Eukaryota</taxon>
        <taxon>Viridiplantae</taxon>
        <taxon>Streptophyta</taxon>
        <taxon>Embryophyta</taxon>
        <taxon>Tracheophyta</taxon>
        <taxon>Spermatophyta</taxon>
        <taxon>Magnoliopsida</taxon>
        <taxon>eudicotyledons</taxon>
        <taxon>Gunneridae</taxon>
        <taxon>Pentapetalae</taxon>
        <taxon>rosids</taxon>
        <taxon>fabids</taxon>
        <taxon>Fabales</taxon>
        <taxon>Fabaceae</taxon>
        <taxon>Papilionoideae</taxon>
        <taxon>50 kb inversion clade</taxon>
        <taxon>NPAAA clade</taxon>
        <taxon>Hologalegina</taxon>
        <taxon>IRL clade</taxon>
        <taxon>Trifolieae</taxon>
        <taxon>Trifolium</taxon>
    </lineage>
</organism>
<sequence>DGIELGARLNSENEEGASLDHHDDDDVIWYLLPAMPVRKYWCHYPSTQVSVTLELPPYLLKAIWAMV</sequence>
<feature type="non-terminal residue" evidence="1">
    <location>
        <position position="1"/>
    </location>
</feature>
<protein>
    <submittedName>
        <fullName evidence="1">TIR-NBS-LRR resistance protein</fullName>
    </submittedName>
</protein>
<dbReference type="EMBL" id="LXQA010641630">
    <property type="protein sequence ID" value="MCI63682.1"/>
    <property type="molecule type" value="Genomic_DNA"/>
</dbReference>
<comment type="caution">
    <text evidence="1">The sequence shown here is derived from an EMBL/GenBank/DDBJ whole genome shotgun (WGS) entry which is preliminary data.</text>
</comment>
<evidence type="ECO:0000313" key="2">
    <source>
        <dbReference type="Proteomes" id="UP000265520"/>
    </source>
</evidence>
<accession>A0A392TRN7</accession>
<dbReference type="AlphaFoldDB" id="A0A392TRN7"/>
<proteinExistence type="predicted"/>
<reference evidence="1 2" key="1">
    <citation type="journal article" date="2018" name="Front. Plant Sci.">
        <title>Red Clover (Trifolium pratense) and Zigzag Clover (T. medium) - A Picture of Genomic Similarities and Differences.</title>
        <authorList>
            <person name="Dluhosova J."/>
            <person name="Istvanek J."/>
            <person name="Nedelnik J."/>
            <person name="Repkova J."/>
        </authorList>
    </citation>
    <scope>NUCLEOTIDE SEQUENCE [LARGE SCALE GENOMIC DNA]</scope>
    <source>
        <strain evidence="2">cv. 10/8</strain>
        <tissue evidence="1">Leaf</tissue>
    </source>
</reference>
<dbReference type="Proteomes" id="UP000265520">
    <property type="component" value="Unassembled WGS sequence"/>
</dbReference>
<keyword evidence="2" id="KW-1185">Reference proteome</keyword>
<name>A0A392TRN7_9FABA</name>